<keyword evidence="6" id="KW-0547">Nucleotide-binding</keyword>
<feature type="non-terminal residue" evidence="13">
    <location>
        <position position="260"/>
    </location>
</feature>
<evidence type="ECO:0000256" key="8">
    <source>
        <dbReference type="ARBA" id="ARBA00022840"/>
    </source>
</evidence>
<dbReference type="InterPro" id="IPR011037">
    <property type="entry name" value="Pyrv_Knase-like_insert_dom_sf"/>
</dbReference>
<keyword evidence="8" id="KW-0067">ATP-binding</keyword>
<evidence type="ECO:0000256" key="1">
    <source>
        <dbReference type="ARBA" id="ARBA00004997"/>
    </source>
</evidence>
<dbReference type="InterPro" id="IPR015806">
    <property type="entry name" value="Pyrv_Knase_insert_dom_sf"/>
</dbReference>
<evidence type="ECO:0000256" key="7">
    <source>
        <dbReference type="ARBA" id="ARBA00022777"/>
    </source>
</evidence>
<comment type="caution">
    <text evidence="13">The sequence shown here is derived from an EMBL/GenBank/DDBJ whole genome shotgun (WGS) entry which is preliminary data.</text>
</comment>
<accession>X0WX48</accession>
<evidence type="ECO:0000256" key="11">
    <source>
        <dbReference type="ARBA" id="ARBA00023317"/>
    </source>
</evidence>
<dbReference type="PANTHER" id="PTHR11817">
    <property type="entry name" value="PYRUVATE KINASE"/>
    <property type="match status" value="1"/>
</dbReference>
<gene>
    <name evidence="13" type="ORF">S01H1_52593</name>
</gene>
<dbReference type="Gene3D" id="2.40.33.10">
    <property type="entry name" value="PK beta-barrel domain-like"/>
    <property type="match status" value="1"/>
</dbReference>
<evidence type="ECO:0000256" key="9">
    <source>
        <dbReference type="ARBA" id="ARBA00022842"/>
    </source>
</evidence>
<proteinExistence type="inferred from homology"/>
<evidence type="ECO:0000256" key="6">
    <source>
        <dbReference type="ARBA" id="ARBA00022741"/>
    </source>
</evidence>
<dbReference type="AlphaFoldDB" id="X0WX48"/>
<dbReference type="EC" id="2.7.1.40" evidence="3"/>
<feature type="non-terminal residue" evidence="13">
    <location>
        <position position="1"/>
    </location>
</feature>
<dbReference type="GO" id="GO:0005524">
    <property type="term" value="F:ATP binding"/>
    <property type="evidence" value="ECO:0007669"/>
    <property type="project" value="UniProtKB-KW"/>
</dbReference>
<evidence type="ECO:0000256" key="5">
    <source>
        <dbReference type="ARBA" id="ARBA00022723"/>
    </source>
</evidence>
<evidence type="ECO:0000259" key="12">
    <source>
        <dbReference type="Pfam" id="PF00224"/>
    </source>
</evidence>
<name>X0WX48_9ZZZZ</name>
<keyword evidence="5" id="KW-0479">Metal-binding</keyword>
<protein>
    <recommendedName>
        <fullName evidence="3">pyruvate kinase</fullName>
        <ecNumber evidence="3">2.7.1.40</ecNumber>
    </recommendedName>
</protein>
<organism evidence="13">
    <name type="scientific">marine sediment metagenome</name>
    <dbReference type="NCBI Taxonomy" id="412755"/>
    <lineage>
        <taxon>unclassified sequences</taxon>
        <taxon>metagenomes</taxon>
        <taxon>ecological metagenomes</taxon>
    </lineage>
</organism>
<dbReference type="SUPFAM" id="SSF50800">
    <property type="entry name" value="PK beta-barrel domain-like"/>
    <property type="match status" value="1"/>
</dbReference>
<keyword evidence="9" id="KW-0460">Magnesium</keyword>
<evidence type="ECO:0000256" key="2">
    <source>
        <dbReference type="ARBA" id="ARBA00008663"/>
    </source>
</evidence>
<evidence type="ECO:0000313" key="13">
    <source>
        <dbReference type="EMBL" id="GAG17336.1"/>
    </source>
</evidence>
<keyword evidence="11" id="KW-0670">Pyruvate</keyword>
<evidence type="ECO:0000256" key="4">
    <source>
        <dbReference type="ARBA" id="ARBA00022679"/>
    </source>
</evidence>
<dbReference type="NCBIfam" id="TIGR01064">
    <property type="entry name" value="pyruv_kin"/>
    <property type="match status" value="1"/>
</dbReference>
<dbReference type="InterPro" id="IPR015793">
    <property type="entry name" value="Pyrv_Knase_brl"/>
</dbReference>
<dbReference type="GO" id="GO:0004743">
    <property type="term" value="F:pyruvate kinase activity"/>
    <property type="evidence" value="ECO:0007669"/>
    <property type="project" value="UniProtKB-EC"/>
</dbReference>
<dbReference type="InterPro" id="IPR015813">
    <property type="entry name" value="Pyrv/PenolPyrv_kinase-like_dom"/>
</dbReference>
<dbReference type="Pfam" id="PF00224">
    <property type="entry name" value="PK"/>
    <property type="match status" value="1"/>
</dbReference>
<comment type="pathway">
    <text evidence="1">Carbohydrate degradation; glycolysis; pyruvate from D-glyceraldehyde 3-phosphate: step 5/5.</text>
</comment>
<dbReference type="Gene3D" id="3.20.20.60">
    <property type="entry name" value="Phosphoenolpyruvate-binding domains"/>
    <property type="match status" value="1"/>
</dbReference>
<dbReference type="InterPro" id="IPR001697">
    <property type="entry name" value="Pyr_Knase"/>
</dbReference>
<dbReference type="GO" id="GO:0000287">
    <property type="term" value="F:magnesium ion binding"/>
    <property type="evidence" value="ECO:0007669"/>
    <property type="project" value="InterPro"/>
</dbReference>
<evidence type="ECO:0000256" key="10">
    <source>
        <dbReference type="ARBA" id="ARBA00023152"/>
    </source>
</evidence>
<feature type="domain" description="Pyruvate kinase barrel" evidence="12">
    <location>
        <begin position="2"/>
        <end position="259"/>
    </location>
</feature>
<dbReference type="EMBL" id="BARS01034002">
    <property type="protein sequence ID" value="GAG17336.1"/>
    <property type="molecule type" value="Genomic_DNA"/>
</dbReference>
<reference evidence="13" key="1">
    <citation type="journal article" date="2014" name="Front. Microbiol.">
        <title>High frequency of phylogenetically diverse reductive dehalogenase-homologous genes in deep subseafloor sedimentary metagenomes.</title>
        <authorList>
            <person name="Kawai M."/>
            <person name="Futagami T."/>
            <person name="Toyoda A."/>
            <person name="Takaki Y."/>
            <person name="Nishi S."/>
            <person name="Hori S."/>
            <person name="Arai W."/>
            <person name="Tsubouchi T."/>
            <person name="Morono Y."/>
            <person name="Uchiyama I."/>
            <person name="Ito T."/>
            <person name="Fujiyama A."/>
            <person name="Inagaki F."/>
            <person name="Takami H."/>
        </authorList>
    </citation>
    <scope>NUCLEOTIDE SEQUENCE</scope>
    <source>
        <strain evidence="13">Expedition CK06-06</strain>
    </source>
</reference>
<keyword evidence="10" id="KW-0324">Glycolysis</keyword>
<dbReference type="PRINTS" id="PR01050">
    <property type="entry name" value="PYRUVTKNASE"/>
</dbReference>
<sequence>LQDLPGPKLRTGPVVGGGMRLETGGELTLTGRKVPGESGVVSTNYKKLSREVRPGHRIILGDGSLEVEVSSVEGEDVRCRVIAGGDLLARQSISLPDSRISAPAFTAADRDHLAFGLEQGVDWVAVSFVVDAAAIEATKSFIAERGADTPVMAKIERKGALNNLGAILDAADGAMVARGDLGLEIPLEEVPNWQKVIIAECNRRSKPVITATQMLQSMIEAPRPTRAEVADVANAILDGTDAAMLSGETAVGRYPVEAVR</sequence>
<keyword evidence="7" id="KW-0418">Kinase</keyword>
<dbReference type="FunFam" id="2.40.33.10:FF:000001">
    <property type="entry name" value="Pyruvate kinase"/>
    <property type="match status" value="1"/>
</dbReference>
<comment type="similarity">
    <text evidence="2">Belongs to the pyruvate kinase family.</text>
</comment>
<evidence type="ECO:0000256" key="3">
    <source>
        <dbReference type="ARBA" id="ARBA00012142"/>
    </source>
</evidence>
<dbReference type="GO" id="GO:0030955">
    <property type="term" value="F:potassium ion binding"/>
    <property type="evidence" value="ECO:0007669"/>
    <property type="project" value="InterPro"/>
</dbReference>
<keyword evidence="4" id="KW-0808">Transferase</keyword>
<dbReference type="GO" id="GO:0016301">
    <property type="term" value="F:kinase activity"/>
    <property type="evidence" value="ECO:0007669"/>
    <property type="project" value="UniProtKB-KW"/>
</dbReference>
<dbReference type="InterPro" id="IPR040442">
    <property type="entry name" value="Pyrv_kinase-like_dom_sf"/>
</dbReference>
<dbReference type="UniPathway" id="UPA00109">
    <property type="reaction ID" value="UER00188"/>
</dbReference>
<dbReference type="SUPFAM" id="SSF51621">
    <property type="entry name" value="Phosphoenolpyruvate/pyruvate domain"/>
    <property type="match status" value="1"/>
</dbReference>